<evidence type="ECO:0000256" key="1">
    <source>
        <dbReference type="SAM" id="Phobius"/>
    </source>
</evidence>
<keyword evidence="1" id="KW-1133">Transmembrane helix</keyword>
<evidence type="ECO:0000313" key="2">
    <source>
        <dbReference type="EMBL" id="EFW90596.1"/>
    </source>
</evidence>
<name>E7QXP5_HALPU</name>
<keyword evidence="1" id="KW-0472">Membrane</keyword>
<reference evidence="2 4" key="1">
    <citation type="journal article" date="2014" name="ISME J.">
        <title>Trehalose/2-sulfotrehalose biosynthesis and glycine-betaine uptake are widely spread mechanisms for osmoadaptation in the Halobacteriales.</title>
        <authorList>
            <person name="Youssef N.H."/>
            <person name="Savage-Ashlock K.N."/>
            <person name="McCully A.L."/>
            <person name="Luedtke B."/>
            <person name="Shaw E.I."/>
            <person name="Hoff W.D."/>
            <person name="Elshahed M.S."/>
        </authorList>
    </citation>
    <scope>NUCLEOTIDE SEQUENCE [LARGE SCALE GENOMIC DNA]</scope>
    <source>
        <strain evidence="2 4">DX253</strain>
    </source>
</reference>
<sequence length="32" mass="3372">MGMNTPTKIVIGTVVLTMVAVLAVIMNAWLIA</sequence>
<dbReference type="EMBL" id="AEMG01000022">
    <property type="protein sequence ID" value="EFW90596.1"/>
    <property type="molecule type" value="Genomic_DNA"/>
</dbReference>
<evidence type="ECO:0008006" key="6">
    <source>
        <dbReference type="Google" id="ProtNLM"/>
    </source>
</evidence>
<reference evidence="3" key="3">
    <citation type="submission" date="2016-11" db="EMBL/GenBank/DDBJ databases">
        <authorList>
            <person name="Jaros S."/>
            <person name="Januszkiewicz K."/>
            <person name="Wedrychowicz H."/>
        </authorList>
    </citation>
    <scope>NUCLEOTIDE SEQUENCE [LARGE SCALE GENOMIC DNA]</scope>
    <source>
        <strain evidence="3">DX253</strain>
    </source>
</reference>
<evidence type="ECO:0000313" key="3">
    <source>
        <dbReference type="EMBL" id="SHL57648.1"/>
    </source>
</evidence>
<evidence type="ECO:0000313" key="5">
    <source>
        <dbReference type="Proteomes" id="UP000184203"/>
    </source>
</evidence>
<accession>E7QXP5</accession>
<dbReference type="STRING" id="797209.GCA_000376445_02222"/>
<evidence type="ECO:0000313" key="4">
    <source>
        <dbReference type="Proteomes" id="UP000003751"/>
    </source>
</evidence>
<feature type="transmembrane region" description="Helical" evidence="1">
    <location>
        <begin position="9"/>
        <end position="31"/>
    </location>
</feature>
<dbReference type="Proteomes" id="UP000184203">
    <property type="component" value="Unassembled WGS sequence"/>
</dbReference>
<dbReference type="Proteomes" id="UP000003751">
    <property type="component" value="Unassembled WGS sequence"/>
</dbReference>
<dbReference type="AlphaFoldDB" id="E7QXP5"/>
<gene>
    <name evidence="3" type="ORF">SAMN05444342_4174</name>
    <name evidence="2" type="ORF">ZOD2009_17920</name>
</gene>
<dbReference type="EMBL" id="FRAN01000008">
    <property type="protein sequence ID" value="SHL57648.1"/>
    <property type="molecule type" value="Genomic_DNA"/>
</dbReference>
<protein>
    <recommendedName>
        <fullName evidence="6">YnhF family membrane protein</fullName>
    </recommendedName>
</protein>
<reference evidence="5" key="2">
    <citation type="submission" date="2016-11" db="EMBL/GenBank/DDBJ databases">
        <authorList>
            <person name="Varghese N."/>
            <person name="Submissions S."/>
        </authorList>
    </citation>
    <scope>NUCLEOTIDE SEQUENCE [LARGE SCALE GENOMIC DNA]</scope>
    <source>
        <strain evidence="5">DX253</strain>
    </source>
</reference>
<organism evidence="2 4">
    <name type="scientific">Haladaptatus paucihalophilus DX253</name>
    <dbReference type="NCBI Taxonomy" id="797209"/>
    <lineage>
        <taxon>Archaea</taxon>
        <taxon>Methanobacteriati</taxon>
        <taxon>Methanobacteriota</taxon>
        <taxon>Stenosarchaea group</taxon>
        <taxon>Halobacteria</taxon>
        <taxon>Halobacteriales</taxon>
        <taxon>Haladaptataceae</taxon>
        <taxon>Haladaptatus</taxon>
    </lineage>
</organism>
<keyword evidence="1" id="KW-0812">Transmembrane</keyword>
<proteinExistence type="predicted"/>
<keyword evidence="5" id="KW-1185">Reference proteome</keyword>